<keyword evidence="1" id="KW-1133">Transmembrane helix</keyword>
<accession>A0A317SP74</accession>
<evidence type="ECO:0000313" key="2">
    <source>
        <dbReference type="EMBL" id="PWW75256.1"/>
    </source>
</evidence>
<comment type="caution">
    <text evidence="2">The sequence shown here is derived from an EMBL/GenBank/DDBJ whole genome shotgun (WGS) entry which is preliminary data.</text>
</comment>
<gene>
    <name evidence="2" type="ORF">C7212DRAFT_322624</name>
</gene>
<feature type="transmembrane region" description="Helical" evidence="1">
    <location>
        <begin position="106"/>
        <end position="125"/>
    </location>
</feature>
<name>A0A317SP74_9PEZI</name>
<dbReference type="EMBL" id="PYWC01000048">
    <property type="protein sequence ID" value="PWW75256.1"/>
    <property type="molecule type" value="Genomic_DNA"/>
</dbReference>
<evidence type="ECO:0000313" key="3">
    <source>
        <dbReference type="Proteomes" id="UP000246991"/>
    </source>
</evidence>
<proteinExistence type="predicted"/>
<reference evidence="2 3" key="1">
    <citation type="submission" date="2018-03" db="EMBL/GenBank/DDBJ databases">
        <title>Genomes of Pezizomycetes fungi and the evolution of truffles.</title>
        <authorList>
            <person name="Murat C."/>
            <person name="Payen T."/>
            <person name="Noel B."/>
            <person name="Kuo A."/>
            <person name="Martin F.M."/>
        </authorList>
    </citation>
    <scope>NUCLEOTIDE SEQUENCE [LARGE SCALE GENOMIC DNA]</scope>
    <source>
        <strain evidence="2">091103-1</strain>
    </source>
</reference>
<sequence length="142" mass="16196">MPSKCAITRDASEMLRRSDIRWESELEWLGYDIPISPITVQSATVGTTVPALVQYRYGAGMGTVPYQAMRYSRMAPFSPTLFTSFRPSSKVCPILRQHRHSSTVPVRYLYCTLCSTLQLLAWLWARYKGLGGRHIMFWLAGQ</sequence>
<keyword evidence="1" id="KW-0812">Transmembrane</keyword>
<evidence type="ECO:0000256" key="1">
    <source>
        <dbReference type="SAM" id="Phobius"/>
    </source>
</evidence>
<keyword evidence="3" id="KW-1185">Reference proteome</keyword>
<protein>
    <submittedName>
        <fullName evidence="2">Uncharacterized protein</fullName>
    </submittedName>
</protein>
<keyword evidence="1" id="KW-0472">Membrane</keyword>
<organism evidence="2 3">
    <name type="scientific">Tuber magnatum</name>
    <name type="common">white Piedmont truffle</name>
    <dbReference type="NCBI Taxonomy" id="42249"/>
    <lineage>
        <taxon>Eukaryota</taxon>
        <taxon>Fungi</taxon>
        <taxon>Dikarya</taxon>
        <taxon>Ascomycota</taxon>
        <taxon>Pezizomycotina</taxon>
        <taxon>Pezizomycetes</taxon>
        <taxon>Pezizales</taxon>
        <taxon>Tuberaceae</taxon>
        <taxon>Tuber</taxon>
    </lineage>
</organism>
<dbReference type="Proteomes" id="UP000246991">
    <property type="component" value="Unassembled WGS sequence"/>
</dbReference>
<dbReference type="AlphaFoldDB" id="A0A317SP74"/>